<proteinExistence type="predicted"/>
<feature type="region of interest" description="Disordered" evidence="1">
    <location>
        <begin position="1"/>
        <end position="167"/>
    </location>
</feature>
<sequence>MPNLASVPRLLAEPIGQRRTEPRRRRWCPSRAGRPDPHKWHATAGQPPRCLLERGTDARSRAATLPWLTMSTERGARASSYARQPWSGRGGSAPPAPGTAGEAARRRRGAGELAPDRGLLRRLDPLAGVDDDGGHGGHDGAGNAGDEAAAELVSVASVDADRVTHTE</sequence>
<feature type="compositionally biased region" description="Basic and acidic residues" evidence="1">
    <location>
        <begin position="51"/>
        <end position="60"/>
    </location>
</feature>
<dbReference type="Proteomes" id="UP000823388">
    <property type="component" value="Chromosome 2N"/>
</dbReference>
<feature type="compositionally biased region" description="Low complexity" evidence="1">
    <location>
        <begin position="144"/>
        <end position="158"/>
    </location>
</feature>
<evidence type="ECO:0000313" key="3">
    <source>
        <dbReference type="Proteomes" id="UP000823388"/>
    </source>
</evidence>
<keyword evidence="3" id="KW-1185">Reference proteome</keyword>
<accession>A0A8T0VFE5</accession>
<dbReference type="AlphaFoldDB" id="A0A8T0VFE5"/>
<evidence type="ECO:0000256" key="1">
    <source>
        <dbReference type="SAM" id="MobiDB-lite"/>
    </source>
</evidence>
<name>A0A8T0VFE5_PANVG</name>
<dbReference type="EMBL" id="CM029040">
    <property type="protein sequence ID" value="KAG2633508.1"/>
    <property type="molecule type" value="Genomic_DNA"/>
</dbReference>
<evidence type="ECO:0000313" key="2">
    <source>
        <dbReference type="EMBL" id="KAG2633508.1"/>
    </source>
</evidence>
<reference evidence="2 3" key="1">
    <citation type="submission" date="2020-05" db="EMBL/GenBank/DDBJ databases">
        <title>WGS assembly of Panicum virgatum.</title>
        <authorList>
            <person name="Lovell J.T."/>
            <person name="Jenkins J."/>
            <person name="Shu S."/>
            <person name="Juenger T.E."/>
            <person name="Schmutz J."/>
        </authorList>
    </citation>
    <scope>NUCLEOTIDE SEQUENCE [LARGE SCALE GENOMIC DNA]</scope>
    <source>
        <strain evidence="3">cv. AP13</strain>
    </source>
</reference>
<feature type="compositionally biased region" description="Basic and acidic residues" evidence="1">
    <location>
        <begin position="114"/>
        <end position="124"/>
    </location>
</feature>
<comment type="caution">
    <text evidence="2">The sequence shown here is derived from an EMBL/GenBank/DDBJ whole genome shotgun (WGS) entry which is preliminary data.</text>
</comment>
<protein>
    <submittedName>
        <fullName evidence="2">Uncharacterized protein</fullName>
    </submittedName>
</protein>
<gene>
    <name evidence="2" type="ORF">PVAP13_2NG265400</name>
</gene>
<organism evidence="2 3">
    <name type="scientific">Panicum virgatum</name>
    <name type="common">Blackwell switchgrass</name>
    <dbReference type="NCBI Taxonomy" id="38727"/>
    <lineage>
        <taxon>Eukaryota</taxon>
        <taxon>Viridiplantae</taxon>
        <taxon>Streptophyta</taxon>
        <taxon>Embryophyta</taxon>
        <taxon>Tracheophyta</taxon>
        <taxon>Spermatophyta</taxon>
        <taxon>Magnoliopsida</taxon>
        <taxon>Liliopsida</taxon>
        <taxon>Poales</taxon>
        <taxon>Poaceae</taxon>
        <taxon>PACMAD clade</taxon>
        <taxon>Panicoideae</taxon>
        <taxon>Panicodae</taxon>
        <taxon>Paniceae</taxon>
        <taxon>Panicinae</taxon>
        <taxon>Panicum</taxon>
        <taxon>Panicum sect. Hiantes</taxon>
    </lineage>
</organism>